<reference evidence="2 3" key="1">
    <citation type="journal article" date="2020" name="Biotechnol. Biofuels">
        <title>New insights from the biogas microbiome by comprehensive genome-resolved metagenomics of nearly 1600 species originating from multiple anaerobic digesters.</title>
        <authorList>
            <person name="Campanaro S."/>
            <person name="Treu L."/>
            <person name="Rodriguez-R L.M."/>
            <person name="Kovalovszki A."/>
            <person name="Ziels R.M."/>
            <person name="Maus I."/>
            <person name="Zhu X."/>
            <person name="Kougias P.G."/>
            <person name="Basile A."/>
            <person name="Luo G."/>
            <person name="Schluter A."/>
            <person name="Konstantinidis K.T."/>
            <person name="Angelidaki I."/>
        </authorList>
    </citation>
    <scope>NUCLEOTIDE SEQUENCE [LARGE SCALE GENOMIC DNA]</scope>
    <source>
        <strain evidence="2">AS27yjCOA_202</strain>
    </source>
</reference>
<dbReference type="Proteomes" id="UP000590542">
    <property type="component" value="Unassembled WGS sequence"/>
</dbReference>
<organism evidence="2 3">
    <name type="scientific">candidate division WWE3 bacterium</name>
    <dbReference type="NCBI Taxonomy" id="2053526"/>
    <lineage>
        <taxon>Bacteria</taxon>
        <taxon>Katanobacteria</taxon>
    </lineage>
</organism>
<comment type="caution">
    <text evidence="2">The sequence shown here is derived from an EMBL/GenBank/DDBJ whole genome shotgun (WGS) entry which is preliminary data.</text>
</comment>
<sequence>MDKLLELKKMIEESPVDSVYKEKALQIVNDAVSRGSITEEEKTMLREMMSLGEDISEFLENEHAKAADALGSYVQGLDQTEVETSNDVEQVLSEGEKQLDDLTP</sequence>
<protein>
    <submittedName>
        <fullName evidence="2">Uncharacterized protein</fullName>
    </submittedName>
</protein>
<dbReference type="AlphaFoldDB" id="A0A7X9HSN8"/>
<evidence type="ECO:0000313" key="3">
    <source>
        <dbReference type="Proteomes" id="UP000590542"/>
    </source>
</evidence>
<accession>A0A7X9HSN8</accession>
<name>A0A7X9HSN8_UNCKA</name>
<feature type="compositionally biased region" description="Basic and acidic residues" evidence="1">
    <location>
        <begin position="94"/>
        <end position="104"/>
    </location>
</feature>
<evidence type="ECO:0000313" key="2">
    <source>
        <dbReference type="EMBL" id="NMB91522.1"/>
    </source>
</evidence>
<gene>
    <name evidence="2" type="ORF">GYA37_01580</name>
</gene>
<dbReference type="EMBL" id="JAAZNV010000006">
    <property type="protein sequence ID" value="NMB91522.1"/>
    <property type="molecule type" value="Genomic_DNA"/>
</dbReference>
<proteinExistence type="predicted"/>
<evidence type="ECO:0000256" key="1">
    <source>
        <dbReference type="SAM" id="MobiDB-lite"/>
    </source>
</evidence>
<feature type="region of interest" description="Disordered" evidence="1">
    <location>
        <begin position="84"/>
        <end position="104"/>
    </location>
</feature>